<gene>
    <name evidence="1" type="primary">jg27865</name>
    <name evidence="1" type="ORF">PAEG_LOCUS5810</name>
</gene>
<dbReference type="EMBL" id="CAKXAJ010018815">
    <property type="protein sequence ID" value="CAH2217934.1"/>
    <property type="molecule type" value="Genomic_DNA"/>
</dbReference>
<evidence type="ECO:0000313" key="2">
    <source>
        <dbReference type="Proteomes" id="UP000838756"/>
    </source>
</evidence>
<protein>
    <submittedName>
        <fullName evidence="1">Jg27865 protein</fullName>
    </submittedName>
</protein>
<dbReference type="Proteomes" id="UP000838756">
    <property type="component" value="Unassembled WGS sequence"/>
</dbReference>
<comment type="caution">
    <text evidence="1">The sequence shown here is derived from an EMBL/GenBank/DDBJ whole genome shotgun (WGS) entry which is preliminary data.</text>
</comment>
<proteinExistence type="predicted"/>
<dbReference type="AlphaFoldDB" id="A0A8S4QUN2"/>
<organism evidence="1 2">
    <name type="scientific">Pararge aegeria aegeria</name>
    <dbReference type="NCBI Taxonomy" id="348720"/>
    <lineage>
        <taxon>Eukaryota</taxon>
        <taxon>Metazoa</taxon>
        <taxon>Ecdysozoa</taxon>
        <taxon>Arthropoda</taxon>
        <taxon>Hexapoda</taxon>
        <taxon>Insecta</taxon>
        <taxon>Pterygota</taxon>
        <taxon>Neoptera</taxon>
        <taxon>Endopterygota</taxon>
        <taxon>Lepidoptera</taxon>
        <taxon>Glossata</taxon>
        <taxon>Ditrysia</taxon>
        <taxon>Papilionoidea</taxon>
        <taxon>Nymphalidae</taxon>
        <taxon>Satyrinae</taxon>
        <taxon>Satyrini</taxon>
        <taxon>Parargina</taxon>
        <taxon>Pararge</taxon>
    </lineage>
</organism>
<accession>A0A8S4QUN2</accession>
<keyword evidence="2" id="KW-1185">Reference proteome</keyword>
<reference evidence="1" key="1">
    <citation type="submission" date="2022-03" db="EMBL/GenBank/DDBJ databases">
        <authorList>
            <person name="Lindestad O."/>
        </authorList>
    </citation>
    <scope>NUCLEOTIDE SEQUENCE</scope>
</reference>
<name>A0A8S4QUN2_9NEOP</name>
<evidence type="ECO:0000313" key="1">
    <source>
        <dbReference type="EMBL" id="CAH2217934.1"/>
    </source>
</evidence>
<sequence>MLDYGSRVLGAIFRQKISMPAQDYDIGIVHHVNPENTLSSQSTLVQPGGYTVQPSLLFFPGPSCRE</sequence>